<dbReference type="RefSeq" id="WP_146838106.1">
    <property type="nucleotide sequence ID" value="NZ_BJVQ01000032.1"/>
</dbReference>
<dbReference type="GO" id="GO:0005524">
    <property type="term" value="F:ATP binding"/>
    <property type="evidence" value="ECO:0007669"/>
    <property type="project" value="UniProtKB-UniRule"/>
</dbReference>
<dbReference type="InterPro" id="IPR013651">
    <property type="entry name" value="ATP-grasp_RimK-type"/>
</dbReference>
<evidence type="ECO:0000313" key="5">
    <source>
        <dbReference type="Proteomes" id="UP000321723"/>
    </source>
</evidence>
<evidence type="ECO:0000256" key="1">
    <source>
        <dbReference type="PROSITE-ProRule" id="PRU00409"/>
    </source>
</evidence>
<proteinExistence type="predicted"/>
<keyword evidence="1" id="KW-0547">Nucleotide-binding</keyword>
<dbReference type="Proteomes" id="UP000321723">
    <property type="component" value="Unassembled WGS sequence"/>
</dbReference>
<keyword evidence="5" id="KW-1185">Reference proteome</keyword>
<dbReference type="AlphaFoldDB" id="A0A511FH84"/>
<dbReference type="SUPFAM" id="SSF56059">
    <property type="entry name" value="Glutathione synthetase ATP-binding domain-like"/>
    <property type="match status" value="1"/>
</dbReference>
<dbReference type="PANTHER" id="PTHR21621">
    <property type="entry name" value="RIBOSOMAL PROTEIN S6 MODIFICATION PROTEIN"/>
    <property type="match status" value="1"/>
</dbReference>
<protein>
    <recommendedName>
        <fullName evidence="2">ATP-grasp domain-containing protein</fullName>
    </recommendedName>
</protein>
<dbReference type="EMBL" id="JACHDN010000001">
    <property type="protein sequence ID" value="MBB5475307.1"/>
    <property type="molecule type" value="Genomic_DNA"/>
</dbReference>
<dbReference type="PROSITE" id="PS50975">
    <property type="entry name" value="ATP_GRASP"/>
    <property type="match status" value="1"/>
</dbReference>
<dbReference type="PANTHER" id="PTHR21621:SF0">
    <property type="entry name" value="BETA-CITRYLGLUTAMATE SYNTHASE B-RELATED"/>
    <property type="match status" value="1"/>
</dbReference>
<dbReference type="GO" id="GO:0005737">
    <property type="term" value="C:cytoplasm"/>
    <property type="evidence" value="ECO:0007669"/>
    <property type="project" value="TreeGrafter"/>
</dbReference>
<reference evidence="3 5" key="1">
    <citation type="submission" date="2019-07" db="EMBL/GenBank/DDBJ databases">
        <title>Whole genome shotgun sequence of Cellulomonas hominis NBRC 16055.</title>
        <authorList>
            <person name="Hosoyama A."/>
            <person name="Uohara A."/>
            <person name="Ohji S."/>
            <person name="Ichikawa N."/>
        </authorList>
    </citation>
    <scope>NUCLEOTIDE SEQUENCE [LARGE SCALE GENOMIC DNA]</scope>
    <source>
        <strain evidence="3 5">NBRC 16055</strain>
    </source>
</reference>
<evidence type="ECO:0000313" key="3">
    <source>
        <dbReference type="EMBL" id="GEL47208.1"/>
    </source>
</evidence>
<dbReference type="OrthoDB" id="9794735at2"/>
<evidence type="ECO:0000313" key="6">
    <source>
        <dbReference type="Proteomes" id="UP000564629"/>
    </source>
</evidence>
<dbReference type="Gene3D" id="3.30.470.20">
    <property type="entry name" value="ATP-grasp fold, B domain"/>
    <property type="match status" value="1"/>
</dbReference>
<dbReference type="GO" id="GO:0018169">
    <property type="term" value="F:ribosomal S6-glutamic acid ligase activity"/>
    <property type="evidence" value="ECO:0007669"/>
    <property type="project" value="TreeGrafter"/>
</dbReference>
<dbReference type="GO" id="GO:0009432">
    <property type="term" value="P:SOS response"/>
    <property type="evidence" value="ECO:0007669"/>
    <property type="project" value="TreeGrafter"/>
</dbReference>
<evidence type="ECO:0000313" key="4">
    <source>
        <dbReference type="EMBL" id="MBB5475307.1"/>
    </source>
</evidence>
<keyword evidence="1" id="KW-0067">ATP-binding</keyword>
<dbReference type="GO" id="GO:0046872">
    <property type="term" value="F:metal ion binding"/>
    <property type="evidence" value="ECO:0007669"/>
    <property type="project" value="InterPro"/>
</dbReference>
<dbReference type="EMBL" id="BJVQ01000032">
    <property type="protein sequence ID" value="GEL47208.1"/>
    <property type="molecule type" value="Genomic_DNA"/>
</dbReference>
<feature type="domain" description="ATP-grasp" evidence="2">
    <location>
        <begin position="117"/>
        <end position="292"/>
    </location>
</feature>
<comment type="caution">
    <text evidence="3">The sequence shown here is derived from an EMBL/GenBank/DDBJ whole genome shotgun (WGS) entry which is preliminary data.</text>
</comment>
<reference evidence="4 6" key="2">
    <citation type="submission" date="2020-08" db="EMBL/GenBank/DDBJ databases">
        <title>Sequencing the genomes of 1000 actinobacteria strains.</title>
        <authorList>
            <person name="Klenk H.-P."/>
        </authorList>
    </citation>
    <scope>NUCLEOTIDE SEQUENCE [LARGE SCALE GENOMIC DNA]</scope>
    <source>
        <strain evidence="4 6">DSM 9581</strain>
    </source>
</reference>
<dbReference type="Pfam" id="PF08443">
    <property type="entry name" value="RimK"/>
    <property type="match status" value="1"/>
</dbReference>
<dbReference type="Proteomes" id="UP000564629">
    <property type="component" value="Unassembled WGS sequence"/>
</dbReference>
<sequence>MILVLGHGDDPAVRLVVDAALELGVAHVLLDQLAKPLPDVRLGPGAFVEVGGARTPLDDVTGLYARPLSPAAGTDPRDAERGRALVDLVCGWAEGTAARVASRVSAMHSNSSKPYQAQRIAAAGLAVPETLVTDDPAEVRAFVAEHGEVVYKSVSGIRSVVRSLEGPDLRRLDRVRALPTQFQALVPGTDVRVHVVGAETFATEVASDAVDYRYAGREGLDARLTATEVPDDVAARCVALAASLDLPLAGVDLRRTTGGGWVCFEVNPMPGFSYYESHTGQPIARALVRYLAGKAD</sequence>
<name>A0A511FH84_9CELL</name>
<gene>
    <name evidence="3" type="ORF">CHO01_23240</name>
    <name evidence="4" type="ORF">HNR08_004043</name>
</gene>
<dbReference type="InterPro" id="IPR011761">
    <property type="entry name" value="ATP-grasp"/>
</dbReference>
<accession>A0A511FH84</accession>
<evidence type="ECO:0000259" key="2">
    <source>
        <dbReference type="PROSITE" id="PS50975"/>
    </source>
</evidence>
<organism evidence="3 5">
    <name type="scientific">Cellulomonas hominis</name>
    <dbReference type="NCBI Taxonomy" id="156981"/>
    <lineage>
        <taxon>Bacteria</taxon>
        <taxon>Bacillati</taxon>
        <taxon>Actinomycetota</taxon>
        <taxon>Actinomycetes</taxon>
        <taxon>Micrococcales</taxon>
        <taxon>Cellulomonadaceae</taxon>
        <taxon>Cellulomonas</taxon>
    </lineage>
</organism>